<dbReference type="CDD" id="cd00082">
    <property type="entry name" value="HisKA"/>
    <property type="match status" value="1"/>
</dbReference>
<dbReference type="SMART" id="SM00448">
    <property type="entry name" value="REC"/>
    <property type="match status" value="1"/>
</dbReference>
<feature type="transmembrane region" description="Helical" evidence="5">
    <location>
        <begin position="357"/>
        <end position="377"/>
    </location>
</feature>
<evidence type="ECO:0000256" key="4">
    <source>
        <dbReference type="PROSITE-ProRule" id="PRU00169"/>
    </source>
</evidence>
<dbReference type="EC" id="2.7.13.3" evidence="2"/>
<dbReference type="InterPro" id="IPR001789">
    <property type="entry name" value="Sig_transdc_resp-reg_receiver"/>
</dbReference>
<evidence type="ECO:0000256" key="6">
    <source>
        <dbReference type="SAM" id="SignalP"/>
    </source>
</evidence>
<dbReference type="Gene3D" id="3.40.50.2300">
    <property type="match status" value="1"/>
</dbReference>
<feature type="transmembrane region" description="Helical" evidence="5">
    <location>
        <begin position="323"/>
        <end position="345"/>
    </location>
</feature>
<organism evidence="9 10">
    <name type="scientific">Reichenbachiella ulvae</name>
    <dbReference type="NCBI Taxonomy" id="2980104"/>
    <lineage>
        <taxon>Bacteria</taxon>
        <taxon>Pseudomonadati</taxon>
        <taxon>Bacteroidota</taxon>
        <taxon>Cytophagia</taxon>
        <taxon>Cytophagales</taxon>
        <taxon>Reichenbachiellaceae</taxon>
        <taxon>Reichenbachiella</taxon>
    </lineage>
</organism>
<dbReference type="InterPro" id="IPR005467">
    <property type="entry name" value="His_kinase_dom"/>
</dbReference>
<feature type="transmembrane region" description="Helical" evidence="5">
    <location>
        <begin position="206"/>
        <end position="225"/>
    </location>
</feature>
<feature type="domain" description="Histidine kinase" evidence="7">
    <location>
        <begin position="428"/>
        <end position="649"/>
    </location>
</feature>
<evidence type="ECO:0000313" key="10">
    <source>
        <dbReference type="Proteomes" id="UP001300692"/>
    </source>
</evidence>
<proteinExistence type="predicted"/>
<dbReference type="Gene3D" id="3.30.565.10">
    <property type="entry name" value="Histidine kinase-like ATPase, C-terminal domain"/>
    <property type="match status" value="1"/>
</dbReference>
<evidence type="ECO:0000256" key="3">
    <source>
        <dbReference type="ARBA" id="ARBA00022553"/>
    </source>
</evidence>
<dbReference type="InterPro" id="IPR004358">
    <property type="entry name" value="Sig_transdc_His_kin-like_C"/>
</dbReference>
<feature type="transmembrane region" description="Helical" evidence="5">
    <location>
        <begin position="232"/>
        <end position="252"/>
    </location>
</feature>
<keyword evidence="10" id="KW-1185">Reference proteome</keyword>
<evidence type="ECO:0000259" key="8">
    <source>
        <dbReference type="PROSITE" id="PS50110"/>
    </source>
</evidence>
<dbReference type="Pfam" id="PF00072">
    <property type="entry name" value="Response_reg"/>
    <property type="match status" value="1"/>
</dbReference>
<keyword evidence="5" id="KW-0812">Transmembrane</keyword>
<dbReference type="Proteomes" id="UP001300692">
    <property type="component" value="Unassembled WGS sequence"/>
</dbReference>
<keyword evidence="5" id="KW-1133">Transmembrane helix</keyword>
<dbReference type="PRINTS" id="PR00344">
    <property type="entry name" value="BCTRLSENSOR"/>
</dbReference>
<feature type="transmembrane region" description="Helical" evidence="5">
    <location>
        <begin position="383"/>
        <end position="402"/>
    </location>
</feature>
<dbReference type="PANTHER" id="PTHR45339:SF3">
    <property type="entry name" value="HISTIDINE KINASE"/>
    <property type="match status" value="1"/>
</dbReference>
<keyword evidence="5" id="KW-0472">Membrane</keyword>
<sequence>MRAPYLICFLLLWILSFGNPNTLQAAEQPKAQKGVLDLRDWEFQKSQPLELTGEWEFYWERLIYPNEFDSSKIDPIYRPFPKLWKKEIIGNDTIGPDGFATHRLRVVLNSVTPELAVSVPHFYSAYMLYINGEFISANGQVGKSETTTYPHWELITRDLKVTNDTLDIVLQIANFDHSRGGAVEPITLGEKVMMQTQKRRQEANDLIMAASLFFVGLFFMVLFSYGRHEMPIFFYALFCLFYSYRAIGSGNYTFHSLVPTLPWIVTLKLEYITMYLSALSFSFYSYHLYRKETSKLFLYFTSLFCGVSILVTLFLPVKVFTQLAAPFSVYVMFSFVYLFGTYVMAVVRKREGSKLSLVSSTILFIVLGSTILEYFGYFKSSLLFYFFGYQQFFFIQSIILFYKYNRKIEVAKEKAEAAAKSQSDFLSMISHEIRTPLNAVIGLTNYLIGDEPKKEHVDDLKTLKFSAEHLHVLINDVLDYSKLDAGKIEFEYLDTNIVEVCHNIVKAQEPKAREKGIYLNFISDEGIPKFVVCDGLRMSQILTNLIGNAIKFTNEGGVTLSLQVIMQTKMRISIKFTVEDSGIGIPKDKQTKIFDSFSQASTSTTREYGGTGLGLSITKRILDLQNTKINLFSIEGQGSRFYFTQTFEISENQERVTETISEDKNQLEGKKILLVEDNPVNVMVAKKFLSRWDIDVDVAENGREALEKGSTEYYDLLLMDLQMPVMDGYTAARELRKGGLKTPILALTASVMLDVGDKVYECGMNDFITKPFEPEDLYNKIRNHIEQSEAEMSGT</sequence>
<dbReference type="InterPro" id="IPR011006">
    <property type="entry name" value="CheY-like_superfamily"/>
</dbReference>
<dbReference type="SUPFAM" id="SSF52172">
    <property type="entry name" value="CheY-like"/>
    <property type="match status" value="1"/>
</dbReference>
<dbReference type="Pfam" id="PF00512">
    <property type="entry name" value="HisKA"/>
    <property type="match status" value="1"/>
</dbReference>
<protein>
    <recommendedName>
        <fullName evidence="2">histidine kinase</fullName>
        <ecNumber evidence="2">2.7.13.3</ecNumber>
    </recommendedName>
</protein>
<feature type="modified residue" description="4-aspartylphosphate" evidence="4">
    <location>
        <position position="720"/>
    </location>
</feature>
<feature type="chain" id="PRO_5045724867" description="histidine kinase" evidence="6">
    <location>
        <begin position="26"/>
        <end position="795"/>
    </location>
</feature>
<dbReference type="Gene3D" id="1.10.287.130">
    <property type="match status" value="1"/>
</dbReference>
<dbReference type="RefSeq" id="WP_264135964.1">
    <property type="nucleotide sequence ID" value="NZ_JAOYOD010000001.1"/>
</dbReference>
<dbReference type="PANTHER" id="PTHR45339">
    <property type="entry name" value="HYBRID SIGNAL TRANSDUCTION HISTIDINE KINASE J"/>
    <property type="match status" value="1"/>
</dbReference>
<dbReference type="PROSITE" id="PS50109">
    <property type="entry name" value="HIS_KIN"/>
    <property type="match status" value="1"/>
</dbReference>
<comment type="catalytic activity">
    <reaction evidence="1">
        <text>ATP + protein L-histidine = ADP + protein N-phospho-L-histidine.</text>
        <dbReference type="EC" id="2.7.13.3"/>
    </reaction>
</comment>
<dbReference type="Pfam" id="PF02518">
    <property type="entry name" value="HATPase_c"/>
    <property type="match status" value="1"/>
</dbReference>
<dbReference type="CDD" id="cd17546">
    <property type="entry name" value="REC_hyHK_CKI1_RcsC-like"/>
    <property type="match status" value="1"/>
</dbReference>
<comment type="caution">
    <text evidence="9">The sequence shown here is derived from an EMBL/GenBank/DDBJ whole genome shotgun (WGS) entry which is preliminary data.</text>
</comment>
<dbReference type="PROSITE" id="PS50110">
    <property type="entry name" value="RESPONSE_REGULATORY"/>
    <property type="match status" value="1"/>
</dbReference>
<evidence type="ECO:0000313" key="9">
    <source>
        <dbReference type="EMBL" id="MCV9385171.1"/>
    </source>
</evidence>
<dbReference type="CDD" id="cd16922">
    <property type="entry name" value="HATPase_EvgS-ArcB-TorS-like"/>
    <property type="match status" value="1"/>
</dbReference>
<feature type="signal peptide" evidence="6">
    <location>
        <begin position="1"/>
        <end position="25"/>
    </location>
</feature>
<gene>
    <name evidence="9" type="ORF">N7U62_00775</name>
</gene>
<dbReference type="InterPro" id="IPR003594">
    <property type="entry name" value="HATPase_dom"/>
</dbReference>
<feature type="transmembrane region" description="Helical" evidence="5">
    <location>
        <begin position="272"/>
        <end position="289"/>
    </location>
</feature>
<keyword evidence="3 4" id="KW-0597">Phosphoprotein</keyword>
<dbReference type="InterPro" id="IPR036097">
    <property type="entry name" value="HisK_dim/P_sf"/>
</dbReference>
<dbReference type="InterPro" id="IPR003661">
    <property type="entry name" value="HisK_dim/P_dom"/>
</dbReference>
<keyword evidence="6" id="KW-0732">Signal</keyword>
<feature type="transmembrane region" description="Helical" evidence="5">
    <location>
        <begin position="296"/>
        <end position="317"/>
    </location>
</feature>
<evidence type="ECO:0000256" key="2">
    <source>
        <dbReference type="ARBA" id="ARBA00012438"/>
    </source>
</evidence>
<evidence type="ECO:0000256" key="1">
    <source>
        <dbReference type="ARBA" id="ARBA00000085"/>
    </source>
</evidence>
<dbReference type="SUPFAM" id="SSF55874">
    <property type="entry name" value="ATPase domain of HSP90 chaperone/DNA topoisomerase II/histidine kinase"/>
    <property type="match status" value="1"/>
</dbReference>
<reference evidence="9 10" key="1">
    <citation type="submission" date="2022-10" db="EMBL/GenBank/DDBJ databases">
        <title>Comparative genomics and taxonomic characterization of three novel marine species of genus Reichenbachiella exhibiting antioxidant and polysaccharide degradation activities.</title>
        <authorList>
            <person name="Muhammad N."/>
            <person name="Lee Y.-J."/>
            <person name="Ko J."/>
            <person name="Kim S.-G."/>
        </authorList>
    </citation>
    <scope>NUCLEOTIDE SEQUENCE [LARGE SCALE GENOMIC DNA]</scope>
    <source>
        <strain evidence="9 10">ABR2-5</strain>
    </source>
</reference>
<dbReference type="Pfam" id="PF07695">
    <property type="entry name" value="7TMR-DISM_7TM"/>
    <property type="match status" value="1"/>
</dbReference>
<name>A0ABT3CNP0_9BACT</name>
<dbReference type="SUPFAM" id="SSF47384">
    <property type="entry name" value="Homodimeric domain of signal transducing histidine kinase"/>
    <property type="match status" value="1"/>
</dbReference>
<feature type="domain" description="Response regulatory" evidence="8">
    <location>
        <begin position="671"/>
        <end position="785"/>
    </location>
</feature>
<evidence type="ECO:0000259" key="7">
    <source>
        <dbReference type="PROSITE" id="PS50109"/>
    </source>
</evidence>
<dbReference type="SMART" id="SM00387">
    <property type="entry name" value="HATPase_c"/>
    <property type="match status" value="1"/>
</dbReference>
<dbReference type="InterPro" id="IPR011623">
    <property type="entry name" value="7TMR_DISM_rcpt_extracell_dom1"/>
</dbReference>
<evidence type="ECO:0000256" key="5">
    <source>
        <dbReference type="SAM" id="Phobius"/>
    </source>
</evidence>
<accession>A0ABT3CNP0</accession>
<dbReference type="InterPro" id="IPR036890">
    <property type="entry name" value="HATPase_C_sf"/>
</dbReference>
<dbReference type="EMBL" id="JAOYOD010000001">
    <property type="protein sequence ID" value="MCV9385171.1"/>
    <property type="molecule type" value="Genomic_DNA"/>
</dbReference>
<dbReference type="SMART" id="SM00388">
    <property type="entry name" value="HisKA"/>
    <property type="match status" value="1"/>
</dbReference>